<comment type="caution">
    <text evidence="1">The sequence shown here is derived from an EMBL/GenBank/DDBJ whole genome shotgun (WGS) entry which is preliminary data.</text>
</comment>
<protein>
    <submittedName>
        <fullName evidence="1">Uncharacterized protein</fullName>
    </submittedName>
</protein>
<keyword evidence="2" id="KW-1185">Reference proteome</keyword>
<dbReference type="Proteomes" id="UP000245829">
    <property type="component" value="Unassembled WGS sequence"/>
</dbReference>
<dbReference type="RefSeq" id="WP_109876006.1">
    <property type="nucleotide sequence ID" value="NZ_AP026695.1"/>
</dbReference>
<proteinExistence type="predicted"/>
<organism evidence="1 2">
    <name type="scientific">Nitrosopumilus zosterae</name>
    <dbReference type="NCBI Taxonomy" id="718286"/>
    <lineage>
        <taxon>Archaea</taxon>
        <taxon>Nitrososphaerota</taxon>
        <taxon>Nitrososphaeria</taxon>
        <taxon>Nitrosopumilales</taxon>
        <taxon>Nitrosopumilaceae</taxon>
        <taxon>Nitrosopumilus</taxon>
    </lineage>
</organism>
<dbReference type="AlphaFoldDB" id="A0A2S2KP32"/>
<accession>A0A2S2KP32</accession>
<dbReference type="GeneID" id="76209464"/>
<reference evidence="1 2" key="1">
    <citation type="submission" date="2018-05" db="EMBL/GenBank/DDBJ databases">
        <title>genome sequencing of Nitrosopumilus sp. NM25.</title>
        <authorList>
            <person name="Mori K."/>
            <person name="Nakagawa T."/>
        </authorList>
    </citation>
    <scope>NUCLEOTIDE SEQUENCE [LARGE SCALE GENOMIC DNA]</scope>
    <source>
        <strain evidence="1 2">NM25</strain>
    </source>
</reference>
<evidence type="ECO:0000313" key="2">
    <source>
        <dbReference type="Proteomes" id="UP000245829"/>
    </source>
</evidence>
<dbReference type="EMBL" id="BGKI01000001">
    <property type="protein sequence ID" value="GBH33344.1"/>
    <property type="molecule type" value="Genomic_DNA"/>
</dbReference>
<evidence type="ECO:0000313" key="1">
    <source>
        <dbReference type="EMBL" id="GBH33344.1"/>
    </source>
</evidence>
<name>A0A2S2KP32_9ARCH</name>
<gene>
    <name evidence="1" type="ORF">NZNM25_01350</name>
</gene>
<sequence length="206" mass="22805">MINKKISLMAVIAIAAFASIVYGVSENSPVIERTGYTQFADRTFDQRVEINALAVVGEIVDSEIVMVEETVTGTDCDECEEYVIETAVKPQYKVTVKVTEVLKDNGILNGNDLVTFYDKSVTGLGKVDGHTTQFISRYSVDYHVGDKGIFIISNDRGLNMMGFTHYYPLKAGQTTMTSEFDKMTEKAPIDVDSARNIAKMIAEKTQ</sequence>